<keyword evidence="14" id="KW-1185">Reference proteome</keyword>
<evidence type="ECO:0000313" key="14">
    <source>
        <dbReference type="Proteomes" id="UP000694415"/>
    </source>
</evidence>
<evidence type="ECO:0000256" key="5">
    <source>
        <dbReference type="ARBA" id="ARBA00022801"/>
    </source>
</evidence>
<feature type="compositionally biased region" description="Basic and acidic residues" evidence="9">
    <location>
        <begin position="766"/>
        <end position="776"/>
    </location>
</feature>
<dbReference type="PROSITE" id="PS00383">
    <property type="entry name" value="TYR_PHOSPHATASE_1"/>
    <property type="match status" value="1"/>
</dbReference>
<dbReference type="EC" id="3.1.3.16" evidence="3"/>
<dbReference type="PROSITE" id="PS50056">
    <property type="entry name" value="TYR_PHOSPHATASE_2"/>
    <property type="match status" value="1"/>
</dbReference>
<dbReference type="Pfam" id="PF08766">
    <property type="entry name" value="DEK_C"/>
    <property type="match status" value="1"/>
</dbReference>
<evidence type="ECO:0000256" key="7">
    <source>
        <dbReference type="ARBA" id="ARBA00023212"/>
    </source>
</evidence>
<feature type="compositionally biased region" description="Low complexity" evidence="9">
    <location>
        <begin position="735"/>
        <end position="745"/>
    </location>
</feature>
<dbReference type="InterPro" id="IPR029021">
    <property type="entry name" value="Prot-tyrosine_phosphatase-like"/>
</dbReference>
<accession>A0A8C6GIL0</accession>
<dbReference type="InterPro" id="IPR000387">
    <property type="entry name" value="Tyr_Pase_dom"/>
</dbReference>
<feature type="domain" description="Tyrosine specific protein phosphatases" evidence="11">
    <location>
        <begin position="517"/>
        <end position="572"/>
    </location>
</feature>
<dbReference type="InterPro" id="IPR014876">
    <property type="entry name" value="DEK_C"/>
</dbReference>
<feature type="domain" description="DEK-C" evidence="12">
    <location>
        <begin position="393"/>
        <end position="448"/>
    </location>
</feature>
<evidence type="ECO:0000259" key="10">
    <source>
        <dbReference type="PROSITE" id="PS50054"/>
    </source>
</evidence>
<dbReference type="InterPro" id="IPR016130">
    <property type="entry name" value="Tyr_Pase_AS"/>
</dbReference>
<dbReference type="AlphaFoldDB" id="A0A8C6GIL0"/>
<evidence type="ECO:0000256" key="4">
    <source>
        <dbReference type="ARBA" id="ARBA00022490"/>
    </source>
</evidence>
<dbReference type="GO" id="GO:0030837">
    <property type="term" value="P:negative regulation of actin filament polymerization"/>
    <property type="evidence" value="ECO:0007669"/>
    <property type="project" value="InterPro"/>
</dbReference>
<keyword evidence="7" id="KW-0206">Cytoskeleton</keyword>
<dbReference type="InterPro" id="IPR020422">
    <property type="entry name" value="TYR_PHOSPHATASE_DUAL_dom"/>
</dbReference>
<dbReference type="SUPFAM" id="SSF109715">
    <property type="entry name" value="DEK C-terminal domain"/>
    <property type="match status" value="1"/>
</dbReference>
<dbReference type="GO" id="GO:0004722">
    <property type="term" value="F:protein serine/threonine phosphatase activity"/>
    <property type="evidence" value="ECO:0007669"/>
    <property type="project" value="UniProtKB-EC"/>
</dbReference>
<evidence type="ECO:0000256" key="3">
    <source>
        <dbReference type="ARBA" id="ARBA00013081"/>
    </source>
</evidence>
<evidence type="ECO:0000259" key="11">
    <source>
        <dbReference type="PROSITE" id="PS50056"/>
    </source>
</evidence>
<dbReference type="GO" id="GO:0005856">
    <property type="term" value="C:cytoskeleton"/>
    <property type="evidence" value="ECO:0007669"/>
    <property type="project" value="UniProtKB-SubCell"/>
</dbReference>
<dbReference type="Ensembl" id="ENSMSIT00000008642.1">
    <property type="protein sequence ID" value="ENSMSIP00000006818.1"/>
    <property type="gene ID" value="ENSMSIG00000005977.1"/>
</dbReference>
<comment type="subcellular location">
    <subcellularLocation>
        <location evidence="1">Cytoplasm</location>
        <location evidence="1">Cytoskeleton</location>
    </subcellularLocation>
</comment>
<dbReference type="Pfam" id="PF00782">
    <property type="entry name" value="DSPc"/>
    <property type="match status" value="1"/>
</dbReference>
<dbReference type="SUPFAM" id="SSF52799">
    <property type="entry name" value="(Phosphotyrosine protein) phosphatases II"/>
    <property type="match status" value="1"/>
</dbReference>
<dbReference type="PROSITE" id="PS51998">
    <property type="entry name" value="DEK_C"/>
    <property type="match status" value="1"/>
</dbReference>
<evidence type="ECO:0000256" key="9">
    <source>
        <dbReference type="SAM" id="MobiDB-lite"/>
    </source>
</evidence>
<feature type="region of interest" description="Disordered" evidence="9">
    <location>
        <begin position="124"/>
        <end position="167"/>
    </location>
</feature>
<dbReference type="SMART" id="SM00195">
    <property type="entry name" value="DSPc"/>
    <property type="match status" value="1"/>
</dbReference>
<organism evidence="13 14">
    <name type="scientific">Mus spicilegus</name>
    <name type="common">Mound-building mouse</name>
    <dbReference type="NCBI Taxonomy" id="10103"/>
    <lineage>
        <taxon>Eukaryota</taxon>
        <taxon>Metazoa</taxon>
        <taxon>Chordata</taxon>
        <taxon>Craniata</taxon>
        <taxon>Vertebrata</taxon>
        <taxon>Euteleostomi</taxon>
        <taxon>Mammalia</taxon>
        <taxon>Eutheria</taxon>
        <taxon>Euarchontoglires</taxon>
        <taxon>Glires</taxon>
        <taxon>Rodentia</taxon>
        <taxon>Myomorpha</taxon>
        <taxon>Muroidea</taxon>
        <taxon>Muridae</taxon>
        <taxon>Murinae</taxon>
        <taxon>Mus</taxon>
        <taxon>Mus</taxon>
    </lineage>
</organism>
<dbReference type="Pfam" id="PF23040">
    <property type="entry name" value="PH_SSH1-like_1st"/>
    <property type="match status" value="1"/>
</dbReference>
<dbReference type="PROSITE" id="PS50054">
    <property type="entry name" value="TYR_PHOSPHATASE_DUAL"/>
    <property type="match status" value="1"/>
</dbReference>
<reference evidence="13" key="2">
    <citation type="submission" date="2025-09" db="UniProtKB">
        <authorList>
            <consortium name="Ensembl"/>
        </authorList>
    </citation>
    <scope>IDENTIFICATION</scope>
</reference>
<sequence>MTAKQKREQVWNGVVDLRPIASQVWWHMPLILVLGRQRQVDLWVLGDLLYMSFRSVSYIVRPCLKNKTVTLAPSFPRNHSINQTVGVQVLLGQQEGLRASCGQSDQSRESEVWAHLRHALDHASSAVGAGQAEPRPQGRGRCRSVPALRDQTGHESGPLRAAPEEVPGPSGSNLFFLVVRRQGLTVGLWEGSCRVFAQVFRACLPYGAGHSESLAAGKWPLHACGTHAGPSGKTQRPAPAQAAQLEAARPPRLRYLLVVSTGEVSEEAILLGVDFPDSSSHSCTLGLVLPLWSDTQVYLDGDGGFSVTSGGQSRIFKPVSIQTMWATLQVLHQACEVALGSGLVPGGSALAWATYYQEKLNSDQGCLNEWMAMSDLESFRPPNAEPGQASEQEKMEQAILAELWQVLDTSDLDSVTSKEIRQALELRLGCPLQQYRDFIDNQMLLLMAQQDRASRIFPHLYLGSEWNAANLEELQKNRVSHILNMAREIDNFFPERFTYYNVRVWDEESAQLLPHWKETHRFIEDARAQGTRVLVHCKMGVSRSAATVLAYAMKQYGWDLEQALIHVQELRPIVRPNHGFLRQLRTYQGILTASRQSHVWEQKVGVVSPEEPLAPEVSTPLPPLPPEPGGSGEVMVMGLEGSQETPKEELGLRPRINLRGVMRSISLLEPSESESTPEAGALPEVFSSDEEPLHPFSQLSRAKGGQRVRKGPWPALKSRQSVVALHSAALVASRTRAFQEQGQGQEQREPGMSSSSRLRKVMRQASVDDSREEDKA</sequence>
<evidence type="ECO:0000259" key="12">
    <source>
        <dbReference type="PROSITE" id="PS51998"/>
    </source>
</evidence>
<dbReference type="Proteomes" id="UP000694415">
    <property type="component" value="Unplaced"/>
</dbReference>
<evidence type="ECO:0000256" key="6">
    <source>
        <dbReference type="ARBA" id="ARBA00022912"/>
    </source>
</evidence>
<feature type="region of interest" description="Disordered" evidence="9">
    <location>
        <begin position="735"/>
        <end position="776"/>
    </location>
</feature>
<evidence type="ECO:0000256" key="1">
    <source>
        <dbReference type="ARBA" id="ARBA00004245"/>
    </source>
</evidence>
<keyword evidence="4" id="KW-0963">Cytoplasm</keyword>
<evidence type="ECO:0000256" key="2">
    <source>
        <dbReference type="ARBA" id="ARBA00009580"/>
    </source>
</evidence>
<proteinExistence type="inferred from homology"/>
<feature type="region of interest" description="Disordered" evidence="9">
    <location>
        <begin position="688"/>
        <end position="713"/>
    </location>
</feature>
<comment type="catalytic activity">
    <reaction evidence="8">
        <text>O-phospho-L-threonyl-[protein] + H2O = L-threonyl-[protein] + phosphate</text>
        <dbReference type="Rhea" id="RHEA:47004"/>
        <dbReference type="Rhea" id="RHEA-COMP:11060"/>
        <dbReference type="Rhea" id="RHEA-COMP:11605"/>
        <dbReference type="ChEBI" id="CHEBI:15377"/>
        <dbReference type="ChEBI" id="CHEBI:30013"/>
        <dbReference type="ChEBI" id="CHEBI:43474"/>
        <dbReference type="ChEBI" id="CHEBI:61977"/>
        <dbReference type="EC" id="3.1.3.16"/>
    </reaction>
</comment>
<evidence type="ECO:0000256" key="8">
    <source>
        <dbReference type="ARBA" id="ARBA00048336"/>
    </source>
</evidence>
<dbReference type="InterPro" id="IPR000340">
    <property type="entry name" value="Dual-sp_phosphatase_cat-dom"/>
</dbReference>
<evidence type="ECO:0000313" key="13">
    <source>
        <dbReference type="Ensembl" id="ENSMSIP00000006818.1"/>
    </source>
</evidence>
<dbReference type="Gene3D" id="3.90.190.10">
    <property type="entry name" value="Protein tyrosine phosphatase superfamily"/>
    <property type="match status" value="1"/>
</dbReference>
<keyword evidence="5" id="KW-0378">Hydrolase</keyword>
<keyword evidence="6" id="KW-0904">Protein phosphatase</keyword>
<reference evidence="13" key="1">
    <citation type="submission" date="2025-08" db="UniProtKB">
        <authorList>
            <consortium name="Ensembl"/>
        </authorList>
    </citation>
    <scope>IDENTIFICATION</scope>
</reference>
<feature type="domain" description="Tyrosine-protein phosphatase" evidence="10">
    <location>
        <begin position="452"/>
        <end position="593"/>
    </location>
</feature>
<dbReference type="PANTHER" id="PTHR45864">
    <property type="entry name" value="SLINGSHOT PROTEIN PHOSPHATASE HOMOLOG"/>
    <property type="match status" value="1"/>
</dbReference>
<dbReference type="GO" id="GO:0003779">
    <property type="term" value="F:actin binding"/>
    <property type="evidence" value="ECO:0007669"/>
    <property type="project" value="InterPro"/>
</dbReference>
<dbReference type="GeneTree" id="ENSGT00940000160322"/>
<dbReference type="CDD" id="cd14571">
    <property type="entry name" value="DSP_slingshot_3"/>
    <property type="match status" value="1"/>
</dbReference>
<dbReference type="PANTHER" id="PTHR45864:SF4">
    <property type="entry name" value="PROTEIN PHOSPHATASE SLINGSHOT HOMOLOG 3"/>
    <property type="match status" value="1"/>
</dbReference>
<protein>
    <recommendedName>
        <fullName evidence="3">protein-serine/threonine phosphatase</fullName>
        <ecNumber evidence="3">3.1.3.16</ecNumber>
    </recommendedName>
</protein>
<dbReference type="FunFam" id="3.90.190.10:FF:000004">
    <property type="entry name" value="Protein phosphatase Slingshot homolog 2"/>
    <property type="match status" value="1"/>
</dbReference>
<dbReference type="InterPro" id="IPR043588">
    <property type="entry name" value="SSH-N"/>
</dbReference>
<comment type="similarity">
    <text evidence="2">Belongs to the protein-tyrosine phosphatase family.</text>
</comment>
<name>A0A8C6GIL0_MUSSI</name>
<dbReference type="InterPro" id="IPR043587">
    <property type="entry name" value="Phosphatase_SSH-like"/>
</dbReference>